<dbReference type="EMBL" id="SRXW01000005">
    <property type="protein sequence ID" value="TGY87552.1"/>
    <property type="molecule type" value="Genomic_DNA"/>
</dbReference>
<reference evidence="1 2" key="1">
    <citation type="journal article" date="2017" name="Int. J. Syst. Evol. Microbiol.">
        <title>Marinicauda algicola sp. nov., isolated from a marine red alga Rhodosorus marinus.</title>
        <authorList>
            <person name="Jeong S.E."/>
            <person name="Jeon S.H."/>
            <person name="Chun B.H."/>
            <person name="Kim D.W."/>
            <person name="Jeon C.O."/>
        </authorList>
    </citation>
    <scope>NUCLEOTIDE SEQUENCE [LARGE SCALE GENOMIC DNA]</scope>
    <source>
        <strain evidence="1 2">JCM 31718</strain>
    </source>
</reference>
<dbReference type="RefSeq" id="WP_135997089.1">
    <property type="nucleotide sequence ID" value="NZ_CP071057.1"/>
</dbReference>
<sequence>MATISAGTRIVPGPAAVEYQGATVDADPARGFVLMKLSAFRSDVRARDAFDFCMEVYEEQPDRRILLDMREAYWPLETAKLAQRFREHAGRVPRSRVAVLCHEPGHDVMVAHREANVAAGHTVLYTSDEAAALAFLEAP</sequence>
<name>A0A4S2GXQ0_9PROT</name>
<keyword evidence="2" id="KW-1185">Reference proteome</keyword>
<dbReference type="OrthoDB" id="9913431at2"/>
<organism evidence="1 2">
    <name type="scientific">Marinicauda algicola</name>
    <dbReference type="NCBI Taxonomy" id="2029849"/>
    <lineage>
        <taxon>Bacteria</taxon>
        <taxon>Pseudomonadati</taxon>
        <taxon>Pseudomonadota</taxon>
        <taxon>Alphaproteobacteria</taxon>
        <taxon>Maricaulales</taxon>
        <taxon>Maricaulaceae</taxon>
        <taxon>Marinicauda</taxon>
    </lineage>
</organism>
<evidence type="ECO:0000313" key="2">
    <source>
        <dbReference type="Proteomes" id="UP000308054"/>
    </source>
</evidence>
<comment type="caution">
    <text evidence="1">The sequence shown here is derived from an EMBL/GenBank/DDBJ whole genome shotgun (WGS) entry which is preliminary data.</text>
</comment>
<protein>
    <recommendedName>
        <fullName evidence="3">STAS/SEC14 domain-containing protein</fullName>
    </recommendedName>
</protein>
<gene>
    <name evidence="1" type="ORF">E5163_14040</name>
</gene>
<accession>A0A4S2GXQ0</accession>
<evidence type="ECO:0000313" key="1">
    <source>
        <dbReference type="EMBL" id="TGY87552.1"/>
    </source>
</evidence>
<dbReference type="Proteomes" id="UP000308054">
    <property type="component" value="Unassembled WGS sequence"/>
</dbReference>
<evidence type="ECO:0008006" key="3">
    <source>
        <dbReference type="Google" id="ProtNLM"/>
    </source>
</evidence>
<dbReference type="AlphaFoldDB" id="A0A4S2GXQ0"/>
<proteinExistence type="predicted"/>